<accession>A0A9P4HNI6</accession>
<dbReference type="EMBL" id="ML978747">
    <property type="protein sequence ID" value="KAF2084052.1"/>
    <property type="molecule type" value="Genomic_DNA"/>
</dbReference>
<dbReference type="AlphaFoldDB" id="A0A9P4HNI6"/>
<proteinExistence type="predicted"/>
<name>A0A9P4HNI6_9PEZI</name>
<dbReference type="InterPro" id="IPR019458">
    <property type="entry name" value="Est1-like_N"/>
</dbReference>
<feature type="domain" description="DNA/RNA-binding" evidence="1">
    <location>
        <begin position="188"/>
        <end position="477"/>
    </location>
</feature>
<dbReference type="Pfam" id="PF10374">
    <property type="entry name" value="EST1"/>
    <property type="match status" value="1"/>
</dbReference>
<comment type="caution">
    <text evidence="3">The sequence shown here is derived from an EMBL/GenBank/DDBJ whole genome shotgun (WGS) entry which is preliminary data.</text>
</comment>
<organism evidence="3 4">
    <name type="scientific">Saccharata proteae CBS 121410</name>
    <dbReference type="NCBI Taxonomy" id="1314787"/>
    <lineage>
        <taxon>Eukaryota</taxon>
        <taxon>Fungi</taxon>
        <taxon>Dikarya</taxon>
        <taxon>Ascomycota</taxon>
        <taxon>Pezizomycotina</taxon>
        <taxon>Dothideomycetes</taxon>
        <taxon>Dothideomycetes incertae sedis</taxon>
        <taxon>Botryosphaeriales</taxon>
        <taxon>Saccharataceae</taxon>
        <taxon>Saccharata</taxon>
    </lineage>
</organism>
<dbReference type="InterPro" id="IPR011990">
    <property type="entry name" value="TPR-like_helical_dom_sf"/>
</dbReference>
<dbReference type="SUPFAM" id="SSF48452">
    <property type="entry name" value="TPR-like"/>
    <property type="match status" value="1"/>
</dbReference>
<sequence length="839" mass="93003">MATPAEQAATLARTTEEKLNSKLSDKSASHAEIAALLQEYRIACERAIFSDFKYASDQRIEANLWNAHSRVNTNFRKQLSKLNRESKNRAVEIRVLIKQYLVFIKSSQRFYREYILHLDAVFGGIPELRRIAKSWKTNGSNGAPSKHISPELRTLVLTSTYQTLIQLGDLSRYREAETGGKDRNWAHAVGYYQVATTIYPASGISHNQQAVIALADGNHFRATYHLYRSLSAKEPHPLAKGNLELEFKKVIAAWDKGEPLKKQPSREGNGAHAILTAWFVRLHSKCYKGEEFQQHDELESEVLSQLAVELKERSLEGLLQKFVLVNVAAEYFKSVQLAAGHTSPQDFRSYFFFLRFNVKTLFTLLQVLQPELELLTSDDASSGPDARPLHLSDKVTPVARRVLPGLRLYSSWLLKTWRLLVADIEGSVSKVEVQELWKAYAETLTLLVSAFPVEQLPSENYMLEEDVDTIGFEPLLDEATERTWYTSTNSKEMKPKWSDDDVERNHPNVEMVMRIRDFIVDGLHLTQNDDAPLALDGMRFIYKEPGLPRQPVASPDRQPEPVLDPIEIPRGQLKRTLTDDQMSYGVAPSESASVTKDKAMNRMVNDLLGSDDGMDPLPEEDENIPPTPPEQTFEDTALINDGSYGINPLNAGDLVNMVRNYSSQPSCASENHNFPHATASPAVRNLPTLPSLPDHSGIWSENYGAFAPSTPILPPGLNLRNSPFGRQSLSHSRNVSVNSSWSPMPAAPPITTPDGGSVCSYDPTPIGSAGGVAPPTYSNGKAPAGVAAHGLYGHGHGFNGNAYDVGMRSPLLFGGGTWGTDMSRRSSSFHKTPPNGQAG</sequence>
<dbReference type="InterPro" id="IPR045153">
    <property type="entry name" value="Est1/Ebs1-like"/>
</dbReference>
<evidence type="ECO:0000259" key="2">
    <source>
        <dbReference type="Pfam" id="PF10374"/>
    </source>
</evidence>
<protein>
    <recommendedName>
        <fullName evidence="5">Protein SMG7</fullName>
    </recommendedName>
</protein>
<gene>
    <name evidence="3" type="ORF">K490DRAFT_76107</name>
</gene>
<reference evidence="3" key="1">
    <citation type="journal article" date="2020" name="Stud. Mycol.">
        <title>101 Dothideomycetes genomes: a test case for predicting lifestyles and emergence of pathogens.</title>
        <authorList>
            <person name="Haridas S."/>
            <person name="Albert R."/>
            <person name="Binder M."/>
            <person name="Bloem J."/>
            <person name="Labutti K."/>
            <person name="Salamov A."/>
            <person name="Andreopoulos B."/>
            <person name="Baker S."/>
            <person name="Barry K."/>
            <person name="Bills G."/>
            <person name="Bluhm B."/>
            <person name="Cannon C."/>
            <person name="Castanera R."/>
            <person name="Culley D."/>
            <person name="Daum C."/>
            <person name="Ezra D."/>
            <person name="Gonzalez J."/>
            <person name="Henrissat B."/>
            <person name="Kuo A."/>
            <person name="Liang C."/>
            <person name="Lipzen A."/>
            <person name="Lutzoni F."/>
            <person name="Magnuson J."/>
            <person name="Mondo S."/>
            <person name="Nolan M."/>
            <person name="Ohm R."/>
            <person name="Pangilinan J."/>
            <person name="Park H.-J."/>
            <person name="Ramirez L."/>
            <person name="Alfaro M."/>
            <person name="Sun H."/>
            <person name="Tritt A."/>
            <person name="Yoshinaga Y."/>
            <person name="Zwiers L.-H."/>
            <person name="Turgeon B."/>
            <person name="Goodwin S."/>
            <person name="Spatafora J."/>
            <person name="Crous P."/>
            <person name="Grigoriev I."/>
        </authorList>
    </citation>
    <scope>NUCLEOTIDE SEQUENCE</scope>
    <source>
        <strain evidence="3">CBS 121410</strain>
    </source>
</reference>
<dbReference type="PANTHER" id="PTHR15696:SF36">
    <property type="entry name" value="NONSENSE-MEDIATED MRNA DECAY FACTOR"/>
    <property type="match status" value="1"/>
</dbReference>
<evidence type="ECO:0000313" key="4">
    <source>
        <dbReference type="Proteomes" id="UP000799776"/>
    </source>
</evidence>
<dbReference type="Proteomes" id="UP000799776">
    <property type="component" value="Unassembled WGS sequence"/>
</dbReference>
<dbReference type="PANTHER" id="PTHR15696">
    <property type="entry name" value="SMG-7 SUPPRESSOR WITH MORPHOLOGICAL EFFECT ON GENITALIA PROTEIN 7"/>
    <property type="match status" value="1"/>
</dbReference>
<dbReference type="Pfam" id="PF10373">
    <property type="entry name" value="EST1_DNA_bind"/>
    <property type="match status" value="1"/>
</dbReference>
<evidence type="ECO:0000313" key="3">
    <source>
        <dbReference type="EMBL" id="KAF2084052.1"/>
    </source>
</evidence>
<dbReference type="OrthoDB" id="69928at2759"/>
<evidence type="ECO:0008006" key="5">
    <source>
        <dbReference type="Google" id="ProtNLM"/>
    </source>
</evidence>
<dbReference type="Gene3D" id="1.25.40.10">
    <property type="entry name" value="Tetratricopeptide repeat domain"/>
    <property type="match status" value="1"/>
</dbReference>
<evidence type="ECO:0000259" key="1">
    <source>
        <dbReference type="Pfam" id="PF10373"/>
    </source>
</evidence>
<feature type="domain" description="Telomerase activating protein Est1-like N-terminal" evidence="2">
    <location>
        <begin position="60"/>
        <end position="175"/>
    </location>
</feature>
<keyword evidence="4" id="KW-1185">Reference proteome</keyword>
<dbReference type="InterPro" id="IPR018834">
    <property type="entry name" value="DNA/RNA-bd_Est1-type"/>
</dbReference>